<dbReference type="EMBL" id="NBSK02000004">
    <property type="protein sequence ID" value="KAJ0209726.1"/>
    <property type="molecule type" value="Genomic_DNA"/>
</dbReference>
<protein>
    <submittedName>
        <fullName evidence="1">Uncharacterized protein</fullName>
    </submittedName>
</protein>
<organism evidence="1 2">
    <name type="scientific">Lactuca sativa</name>
    <name type="common">Garden lettuce</name>
    <dbReference type="NCBI Taxonomy" id="4236"/>
    <lineage>
        <taxon>Eukaryota</taxon>
        <taxon>Viridiplantae</taxon>
        <taxon>Streptophyta</taxon>
        <taxon>Embryophyta</taxon>
        <taxon>Tracheophyta</taxon>
        <taxon>Spermatophyta</taxon>
        <taxon>Magnoliopsida</taxon>
        <taxon>eudicotyledons</taxon>
        <taxon>Gunneridae</taxon>
        <taxon>Pentapetalae</taxon>
        <taxon>asterids</taxon>
        <taxon>campanulids</taxon>
        <taxon>Asterales</taxon>
        <taxon>Asteraceae</taxon>
        <taxon>Cichorioideae</taxon>
        <taxon>Cichorieae</taxon>
        <taxon>Lactucinae</taxon>
        <taxon>Lactuca</taxon>
    </lineage>
</organism>
<evidence type="ECO:0000313" key="1">
    <source>
        <dbReference type="EMBL" id="KAJ0209726.1"/>
    </source>
</evidence>
<accession>A0A9R1VSD1</accession>
<dbReference type="Proteomes" id="UP000235145">
    <property type="component" value="Unassembled WGS sequence"/>
</dbReference>
<dbReference type="PANTHER" id="PTHR46245:SF2">
    <property type="entry name" value="B3 DOMAIN-CONTAINING TRANSCRIPTION REPRESSOR VAL2"/>
    <property type="match status" value="1"/>
</dbReference>
<reference evidence="1 2" key="1">
    <citation type="journal article" date="2017" name="Nat. Commun.">
        <title>Genome assembly with in vitro proximity ligation data and whole-genome triplication in lettuce.</title>
        <authorList>
            <person name="Reyes-Chin-Wo S."/>
            <person name="Wang Z."/>
            <person name="Yang X."/>
            <person name="Kozik A."/>
            <person name="Arikit S."/>
            <person name="Song C."/>
            <person name="Xia L."/>
            <person name="Froenicke L."/>
            <person name="Lavelle D.O."/>
            <person name="Truco M.J."/>
            <person name="Xia R."/>
            <person name="Zhu S."/>
            <person name="Xu C."/>
            <person name="Xu H."/>
            <person name="Xu X."/>
            <person name="Cox K."/>
            <person name="Korf I."/>
            <person name="Meyers B.C."/>
            <person name="Michelmore R.W."/>
        </authorList>
    </citation>
    <scope>NUCLEOTIDE SEQUENCE [LARGE SCALE GENOMIC DNA]</scope>
    <source>
        <strain evidence="2">cv. Salinas</strain>
        <tissue evidence="1">Seedlings</tissue>
    </source>
</reference>
<dbReference type="AlphaFoldDB" id="A0A9R1VSD1"/>
<name>A0A9R1VSD1_LACSA</name>
<dbReference type="PANTHER" id="PTHR46245">
    <property type="entry name" value="B3 DOMAIN-CONTAINING PROTEIN OS07G0563300"/>
    <property type="match status" value="1"/>
</dbReference>
<gene>
    <name evidence="1" type="ORF">LSAT_V11C400204520</name>
</gene>
<sequence length="177" mass="20648">MSDYSGFLQSLKRNTNSHLNLLVKKYELGYWRCQLTCNEKQGSKSNADSFQPDKKRSRDISSKNKRLLIESEDALELKYTWEELQDMLTPLNALNPSSVTIEDQEFEEYENSGPNVITVQNGDAKWTCQENVWDHNRSACVAPDELRPRELDHLLRVAKEFHKWRNSMNQKPAPDQD</sequence>
<proteinExistence type="predicted"/>
<evidence type="ECO:0000313" key="2">
    <source>
        <dbReference type="Proteomes" id="UP000235145"/>
    </source>
</evidence>
<comment type="caution">
    <text evidence="1">The sequence shown here is derived from an EMBL/GenBank/DDBJ whole genome shotgun (WGS) entry which is preliminary data.</text>
</comment>
<keyword evidence="2" id="KW-1185">Reference proteome</keyword>